<dbReference type="EMBL" id="CP139558">
    <property type="protein sequence ID" value="WPU96070.1"/>
    <property type="molecule type" value="Genomic_DNA"/>
</dbReference>
<proteinExistence type="predicted"/>
<dbReference type="SUPFAM" id="SSF55811">
    <property type="entry name" value="Nudix"/>
    <property type="match status" value="1"/>
</dbReference>
<reference evidence="3 4" key="1">
    <citation type="submission" date="2023-11" db="EMBL/GenBank/DDBJ databases">
        <title>Analysis of the Genomes of Mucilaginibacter gossypii cycad 4 and M. sabulilitoris SNA2: microbes with the potential for plant growth promotion.</title>
        <authorList>
            <person name="Hirsch A.M."/>
            <person name="Humm E."/>
            <person name="Rubbi M."/>
            <person name="Del Vecchio G."/>
            <person name="Ha S.M."/>
            <person name="Pellegrini M."/>
            <person name="Gunsalus R.P."/>
        </authorList>
    </citation>
    <scope>NUCLEOTIDE SEQUENCE [LARGE SCALE GENOMIC DNA]</scope>
    <source>
        <strain evidence="3 4">SNA2</strain>
    </source>
</reference>
<accession>A0ABZ0TY69</accession>
<dbReference type="Proteomes" id="UP001324380">
    <property type="component" value="Chromosome"/>
</dbReference>
<dbReference type="Gene3D" id="3.90.79.10">
    <property type="entry name" value="Nucleoside Triphosphate Pyrophosphohydrolase"/>
    <property type="match status" value="1"/>
</dbReference>
<evidence type="ECO:0000256" key="1">
    <source>
        <dbReference type="ARBA" id="ARBA00022801"/>
    </source>
</evidence>
<dbReference type="Pfam" id="PF00293">
    <property type="entry name" value="NUDIX"/>
    <property type="match status" value="1"/>
</dbReference>
<feature type="domain" description="Nudix hydrolase" evidence="2">
    <location>
        <begin position="3"/>
        <end position="130"/>
    </location>
</feature>
<gene>
    <name evidence="3" type="ORF">SNE25_11115</name>
</gene>
<sequence>MDQIKVGVGVIIWNDNKVLLGKRLGAHGHAEWSFPGGHVEFGETPEYAAIREVEEETALLVGKLNKFHFTSDVFDSGRHYITLFFVAESWSGEVINMEPEKCAEWNWFTPENLPQPLFKPIITLLKEVRLAKR</sequence>
<dbReference type="InterPro" id="IPR015797">
    <property type="entry name" value="NUDIX_hydrolase-like_dom_sf"/>
</dbReference>
<dbReference type="InterPro" id="IPR020476">
    <property type="entry name" value="Nudix_hydrolase"/>
</dbReference>
<protein>
    <submittedName>
        <fullName evidence="3">NUDIX domain-containing protein</fullName>
    </submittedName>
</protein>
<name>A0ABZ0TY69_9SPHI</name>
<evidence type="ECO:0000313" key="4">
    <source>
        <dbReference type="Proteomes" id="UP001324380"/>
    </source>
</evidence>
<organism evidence="3 4">
    <name type="scientific">Mucilaginibacter sabulilitoris</name>
    <dbReference type="NCBI Taxonomy" id="1173583"/>
    <lineage>
        <taxon>Bacteria</taxon>
        <taxon>Pseudomonadati</taxon>
        <taxon>Bacteroidota</taxon>
        <taxon>Sphingobacteriia</taxon>
        <taxon>Sphingobacteriales</taxon>
        <taxon>Sphingobacteriaceae</taxon>
        <taxon>Mucilaginibacter</taxon>
    </lineage>
</organism>
<dbReference type="PROSITE" id="PS51462">
    <property type="entry name" value="NUDIX"/>
    <property type="match status" value="1"/>
</dbReference>
<dbReference type="InterPro" id="IPR000086">
    <property type="entry name" value="NUDIX_hydrolase_dom"/>
</dbReference>
<dbReference type="PANTHER" id="PTHR16099:SF5">
    <property type="entry name" value="NUCLEOTIDE TRIPHOSPHATE DIPHOSPHATASE NUDT15"/>
    <property type="match status" value="1"/>
</dbReference>
<keyword evidence="1" id="KW-0378">Hydrolase</keyword>
<dbReference type="RefSeq" id="WP_321565173.1">
    <property type="nucleotide sequence ID" value="NZ_CP139558.1"/>
</dbReference>
<evidence type="ECO:0000259" key="2">
    <source>
        <dbReference type="PROSITE" id="PS51462"/>
    </source>
</evidence>
<keyword evidence="4" id="KW-1185">Reference proteome</keyword>
<dbReference type="CDD" id="cd04678">
    <property type="entry name" value="NUDIX_MTH2_Nudt15"/>
    <property type="match status" value="1"/>
</dbReference>
<evidence type="ECO:0000313" key="3">
    <source>
        <dbReference type="EMBL" id="WPU96070.1"/>
    </source>
</evidence>
<dbReference type="PRINTS" id="PR00502">
    <property type="entry name" value="NUDIXFAMILY"/>
</dbReference>
<dbReference type="PANTHER" id="PTHR16099">
    <property type="entry name" value="8-OXO-DGTP DIPHOSPHATES NUDT15"/>
    <property type="match status" value="1"/>
</dbReference>